<dbReference type="NCBIfam" id="NF038128">
    <property type="entry name" value="choice_anch_J"/>
    <property type="match status" value="1"/>
</dbReference>
<sequence>MFLKKYGCVAVLVLLQGLGLRAIAQQTPIKRCATMEVLQRSLEKDEALRARYESDKQLIQQLAAARANNPGARVEATPVYIPIVFHIVLPDPSAVTDKMIEDQVAVLNRDFAGLNPDSVNILPAFKPLFGKSKIQFVLAKRTPTNQPTNGIERVVTTQQTFSQTNNYVKHASTGGANAWNSTKYMNVWVCTLGGGLLGYSTFPGTSTADEQGVVMYSATLPGGSLTGYNDGRTLTHESGHYFFLFHIWGDDDGACTGSDNVNDTPNQSDASSGCHSGVVTDACSPTAPGIMYQNYMDYSSDGCMALFTLQQVARMEAALNAYRLSLTTSNAAVSPLQSNDAQMVSIDNPVNRVCDTKFQPSITIRNYGSLPLTSLVINASVDGGPAVQTQWTGSLASLSTAAITLNPVAAGNSGSHTIKIQLTSPNGTTDLGPANDTLSKSFVYPTAIAPPLTEGFESETFPATGWDIINPDGSYTWERVTGIAKTGNGSIVVRNNNYTQKGQIDYLRLPQLTLANADSAYLTFQVAAAIKTATGTLFNYWDTLQVLVSTDCGNTFTSLYKKWGGALATRSALTTSEFIPAASEWRKDSVNLTPWINKGPVMIAFANSTGNENNVYLDDINLYTKSSNANLENQGWLITPNPASGPLMVQFINSPVNLKAISVFNSSGQKVAEKRVNGNPPATLYQFNLSGYASGVYVVKLVYSDHTVSRKVIKK</sequence>
<accession>G8T8F1</accession>
<dbReference type="InterPro" id="IPR013320">
    <property type="entry name" value="ConA-like_dom_sf"/>
</dbReference>
<evidence type="ECO:0000256" key="8">
    <source>
        <dbReference type="ARBA" id="ARBA00023157"/>
    </source>
</evidence>
<dbReference type="Gene3D" id="2.60.120.200">
    <property type="match status" value="1"/>
</dbReference>
<dbReference type="GO" id="GO:0006508">
    <property type="term" value="P:proteolysis"/>
    <property type="evidence" value="ECO:0007669"/>
    <property type="project" value="UniProtKB-KW"/>
</dbReference>
<evidence type="ECO:0000256" key="9">
    <source>
        <dbReference type="SAM" id="SignalP"/>
    </source>
</evidence>
<evidence type="ECO:0000313" key="12">
    <source>
        <dbReference type="EMBL" id="AEV99121.1"/>
    </source>
</evidence>
<feature type="signal peptide" evidence="9">
    <location>
        <begin position="1"/>
        <end position="24"/>
    </location>
</feature>
<dbReference type="SUPFAM" id="SSF55486">
    <property type="entry name" value="Metalloproteases ('zincins'), catalytic domain"/>
    <property type="match status" value="1"/>
</dbReference>
<name>G8T8F1_NIAKG</name>
<feature type="domain" description="Peptidase M43 pregnancy-associated plasma-A" evidence="10">
    <location>
        <begin position="176"/>
        <end position="319"/>
    </location>
</feature>
<dbReference type="GO" id="GO:0004553">
    <property type="term" value="F:hydrolase activity, hydrolyzing O-glycosyl compounds"/>
    <property type="evidence" value="ECO:0007669"/>
    <property type="project" value="UniProtKB-ARBA"/>
</dbReference>
<dbReference type="PATRIC" id="fig|700598.3.peg.2865"/>
<evidence type="ECO:0000256" key="4">
    <source>
        <dbReference type="ARBA" id="ARBA00022729"/>
    </source>
</evidence>
<evidence type="ECO:0000256" key="1">
    <source>
        <dbReference type="ARBA" id="ARBA00008721"/>
    </source>
</evidence>
<dbReference type="KEGG" id="nko:Niako_2787"/>
<dbReference type="CDD" id="cd04275">
    <property type="entry name" value="ZnMc_pappalysin_like"/>
    <property type="match status" value="1"/>
</dbReference>
<reference evidence="12 13" key="1">
    <citation type="submission" date="2011-12" db="EMBL/GenBank/DDBJ databases">
        <title>The complete genome of Niastella koreensis GR20-10.</title>
        <authorList>
            <consortium name="US DOE Joint Genome Institute (JGI-PGF)"/>
            <person name="Lucas S."/>
            <person name="Han J."/>
            <person name="Lapidus A."/>
            <person name="Bruce D."/>
            <person name="Goodwin L."/>
            <person name="Pitluck S."/>
            <person name="Peters L."/>
            <person name="Kyrpides N."/>
            <person name="Mavromatis K."/>
            <person name="Ivanova N."/>
            <person name="Mikhailova N."/>
            <person name="Davenport K."/>
            <person name="Saunders E."/>
            <person name="Detter J.C."/>
            <person name="Tapia R."/>
            <person name="Han C."/>
            <person name="Land M."/>
            <person name="Hauser L."/>
            <person name="Markowitz V."/>
            <person name="Cheng J.-F."/>
            <person name="Hugenholtz P."/>
            <person name="Woyke T."/>
            <person name="Wu D."/>
            <person name="Tindall B."/>
            <person name="Pomrenke H."/>
            <person name="Brambilla E."/>
            <person name="Klenk H.-P."/>
            <person name="Eisen J.A."/>
        </authorList>
    </citation>
    <scope>NUCLEOTIDE SEQUENCE [LARGE SCALE GENOMIC DNA]</scope>
    <source>
        <strain evidence="13">DSM 17620 / KACC 11465 / NBRC 106392 / GR20-10</strain>
    </source>
</reference>
<evidence type="ECO:0000256" key="3">
    <source>
        <dbReference type="ARBA" id="ARBA00022723"/>
    </source>
</evidence>
<organism evidence="12 13">
    <name type="scientific">Niastella koreensis (strain DSM 17620 / KACC 11465 / NBRC 106392 / GR20-10)</name>
    <dbReference type="NCBI Taxonomy" id="700598"/>
    <lineage>
        <taxon>Bacteria</taxon>
        <taxon>Pseudomonadati</taxon>
        <taxon>Bacteroidota</taxon>
        <taxon>Chitinophagia</taxon>
        <taxon>Chitinophagales</taxon>
        <taxon>Chitinophagaceae</taxon>
        <taxon>Niastella</taxon>
    </lineage>
</organism>
<dbReference type="AlphaFoldDB" id="G8T8F1"/>
<evidence type="ECO:0000256" key="2">
    <source>
        <dbReference type="ARBA" id="ARBA00022670"/>
    </source>
</evidence>
<dbReference type="RefSeq" id="WP_014219035.1">
    <property type="nucleotide sequence ID" value="NC_016609.1"/>
</dbReference>
<dbReference type="GO" id="GO:0046872">
    <property type="term" value="F:metal ion binding"/>
    <property type="evidence" value="ECO:0007669"/>
    <property type="project" value="UniProtKB-KW"/>
</dbReference>
<keyword evidence="5" id="KW-0378">Hydrolase</keyword>
<dbReference type="Pfam" id="PF05572">
    <property type="entry name" value="Peptidase_M43"/>
    <property type="match status" value="1"/>
</dbReference>
<dbReference type="OrthoDB" id="6278496at2"/>
<dbReference type="Gene3D" id="2.60.40.10">
    <property type="entry name" value="Immunoglobulins"/>
    <property type="match status" value="1"/>
</dbReference>
<keyword evidence="4 9" id="KW-0732">Signal</keyword>
<dbReference type="EMBL" id="CP003178">
    <property type="protein sequence ID" value="AEV99121.1"/>
    <property type="molecule type" value="Genomic_DNA"/>
</dbReference>
<evidence type="ECO:0008006" key="14">
    <source>
        <dbReference type="Google" id="ProtNLM"/>
    </source>
</evidence>
<dbReference type="GO" id="GO:0005975">
    <property type="term" value="P:carbohydrate metabolic process"/>
    <property type="evidence" value="ECO:0007669"/>
    <property type="project" value="UniProtKB-ARBA"/>
</dbReference>
<dbReference type="PANTHER" id="PTHR47466">
    <property type="match status" value="1"/>
</dbReference>
<feature type="chain" id="PRO_5003517024" description="Peptidase M43B pregnancy-associated plasma-A" evidence="9">
    <location>
        <begin position="25"/>
        <end position="715"/>
    </location>
</feature>
<dbReference type="Gene3D" id="3.40.390.10">
    <property type="entry name" value="Collagenase (Catalytic Domain)"/>
    <property type="match status" value="1"/>
</dbReference>
<keyword evidence="2" id="KW-0645">Protease</keyword>
<dbReference type="Pfam" id="PF18962">
    <property type="entry name" value="Por_Secre_tail"/>
    <property type="match status" value="1"/>
</dbReference>
<proteinExistence type="inferred from homology"/>
<evidence type="ECO:0000259" key="11">
    <source>
        <dbReference type="Pfam" id="PF18962"/>
    </source>
</evidence>
<protein>
    <recommendedName>
        <fullName evidence="14">Peptidase M43B pregnancy-associated plasma-A</fullName>
    </recommendedName>
</protein>
<dbReference type="SUPFAM" id="SSF49899">
    <property type="entry name" value="Concanavalin A-like lectins/glucanases"/>
    <property type="match status" value="1"/>
</dbReference>
<keyword evidence="8" id="KW-1015">Disulfide bond</keyword>
<dbReference type="Proteomes" id="UP000005438">
    <property type="component" value="Chromosome"/>
</dbReference>
<dbReference type="PANTHER" id="PTHR47466:SF1">
    <property type="entry name" value="METALLOPROTEASE MEP1 (AFU_ORTHOLOGUE AFUA_1G07730)-RELATED"/>
    <property type="match status" value="1"/>
</dbReference>
<evidence type="ECO:0000256" key="6">
    <source>
        <dbReference type="ARBA" id="ARBA00022833"/>
    </source>
</evidence>
<dbReference type="InterPro" id="IPR024079">
    <property type="entry name" value="MetalloPept_cat_dom_sf"/>
</dbReference>
<dbReference type="NCBIfam" id="TIGR04183">
    <property type="entry name" value="Por_Secre_tail"/>
    <property type="match status" value="1"/>
</dbReference>
<comment type="similarity">
    <text evidence="1">Belongs to the peptidase M43B family.</text>
</comment>
<dbReference type="InterPro" id="IPR026444">
    <property type="entry name" value="Secre_tail"/>
</dbReference>
<dbReference type="InterPro" id="IPR013783">
    <property type="entry name" value="Ig-like_fold"/>
</dbReference>
<evidence type="ECO:0000256" key="7">
    <source>
        <dbReference type="ARBA" id="ARBA00023049"/>
    </source>
</evidence>
<dbReference type="eggNOG" id="COG3291">
    <property type="taxonomic scope" value="Bacteria"/>
</dbReference>
<keyword evidence="6" id="KW-0862">Zinc</keyword>
<gene>
    <name evidence="12" type="ordered locus">Niako_2787</name>
</gene>
<dbReference type="HOGENOM" id="CLU_011684_1_0_10"/>
<keyword evidence="7" id="KW-0482">Metalloprotease</keyword>
<keyword evidence="3" id="KW-0479">Metal-binding</keyword>
<evidence type="ECO:0000256" key="5">
    <source>
        <dbReference type="ARBA" id="ARBA00022801"/>
    </source>
</evidence>
<dbReference type="STRING" id="700598.Niako_2787"/>
<dbReference type="InterPro" id="IPR008754">
    <property type="entry name" value="Peptidase_M43"/>
</dbReference>
<evidence type="ECO:0000259" key="10">
    <source>
        <dbReference type="Pfam" id="PF05572"/>
    </source>
</evidence>
<dbReference type="GO" id="GO:0008237">
    <property type="term" value="F:metallopeptidase activity"/>
    <property type="evidence" value="ECO:0007669"/>
    <property type="project" value="UniProtKB-KW"/>
</dbReference>
<feature type="domain" description="Secretion system C-terminal sorting" evidence="11">
    <location>
        <begin position="640"/>
        <end position="713"/>
    </location>
</feature>
<evidence type="ECO:0000313" key="13">
    <source>
        <dbReference type="Proteomes" id="UP000005438"/>
    </source>
</evidence>